<keyword evidence="6 11" id="KW-1133">Transmembrane helix</keyword>
<evidence type="ECO:0000256" key="12">
    <source>
        <dbReference type="SAM" id="SignalP"/>
    </source>
</evidence>
<dbReference type="PANTHER" id="PTHR46084:SF1">
    <property type="entry name" value="PROTEIN MALE DISCOVERER 2"/>
    <property type="match status" value="1"/>
</dbReference>
<dbReference type="Pfam" id="PF13855">
    <property type="entry name" value="LRR_8"/>
    <property type="match status" value="1"/>
</dbReference>
<sequence>MDGRWTLFDFRFLCFILLIRIRGSCGLLNPEGLALLEFRAGVEYDPYQAFASWNPDDDCPCHWLGVLCVDGNVHMLNLNGLSIHGTLAPELGKLTHLKVLVLSENHFSGIIPNELGDLTTLELLDLSNNEFSGTIPAVLAGIPSLKQLLLFDNNFEGSVPEELEKFNALVELDENFTSGGSGAACANRKFGLCIWQSSLQQLQKAEPAGCPIKEFVQFFFSSFQPFRFGASASPVPQDNCCGFSASDSHSQPQIQAIESEVSFLRRRLIQDSSDRNLAAAPAPNGTPPDNEAGAPTMRSSGAFPAVPRQSTKQPAAPVPSPPSGVSVADSPPTTPAQSSTDQGSGSFDSVWKYVLIASGAAILFIIAIVMICMCRSRAVATIGPWTTGLSGQLQKAFVTGVPKLNRRELETACEDFSNIINDHEGCTVYKGTLSSGVEIAVISASVASAIDWTKRSETIFRKKVDTLSRVNHKNFVNLIGYCEEEEPFTRMMVFEYAPNGSLSEHLHVKEVEHLDWTARMRIIMGTAYCLQYMHDLVPPVAVTRFRSEDVLLTDDYAAKIADTSFWASFVPRTKSSDDEADNTSLPPVADLETNVYSFGVMLLEVISGQLPKSKDGATIVDWASEYLKTRENISAMVDPTLNSFKQNELETLCDVIHDCLEQDPRKRPNMTEVIAKLRKAIPITPDAATPRLSPLWWAELEILSVEAS</sequence>
<dbReference type="GO" id="GO:0012505">
    <property type="term" value="C:endomembrane system"/>
    <property type="evidence" value="ECO:0007669"/>
    <property type="project" value="UniProtKB-SubCell"/>
</dbReference>
<dbReference type="EnsemblPlants" id="Kaladp0053s0098.3.v1.1">
    <property type="protein sequence ID" value="Kaladp0053s0098.3.v1.1"/>
    <property type="gene ID" value="Kaladp0053s0098.v1.1"/>
</dbReference>
<evidence type="ECO:0000259" key="13">
    <source>
        <dbReference type="PROSITE" id="PS50011"/>
    </source>
</evidence>
<dbReference type="InterPro" id="IPR001245">
    <property type="entry name" value="Ser-Thr/Tyr_kinase_cat_dom"/>
</dbReference>
<dbReference type="GO" id="GO:0005524">
    <property type="term" value="F:ATP binding"/>
    <property type="evidence" value="ECO:0007669"/>
    <property type="project" value="InterPro"/>
</dbReference>
<keyword evidence="7 11" id="KW-0472">Membrane</keyword>
<dbReference type="Gramene" id="Kaladp0053s0098.1.v1.1">
    <property type="protein sequence ID" value="Kaladp0053s0098.1.v1.1"/>
    <property type="gene ID" value="Kaladp0053s0098.v1.1"/>
</dbReference>
<feature type="region of interest" description="Disordered" evidence="10">
    <location>
        <begin position="275"/>
        <end position="345"/>
    </location>
</feature>
<evidence type="ECO:0000256" key="2">
    <source>
        <dbReference type="ARBA" id="ARBA00022614"/>
    </source>
</evidence>
<name>A0A7N0U307_KALFE</name>
<dbReference type="FunFam" id="3.80.10.10:FF:000275">
    <property type="entry name" value="Leucine-rich repeat receptor-like protein kinase"/>
    <property type="match status" value="1"/>
</dbReference>
<accession>A0A7N0U307</accession>
<keyword evidence="15" id="KW-1185">Reference proteome</keyword>
<dbReference type="GO" id="GO:0004672">
    <property type="term" value="F:protein kinase activity"/>
    <property type="evidence" value="ECO:0007669"/>
    <property type="project" value="InterPro"/>
</dbReference>
<dbReference type="Gramene" id="Kaladp0053s0098.6.v1.1">
    <property type="protein sequence ID" value="Kaladp0053s0098.6.v1.1"/>
    <property type="gene ID" value="Kaladp0053s0098.v1.1"/>
</dbReference>
<dbReference type="InterPro" id="IPR032675">
    <property type="entry name" value="LRR_dom_sf"/>
</dbReference>
<protein>
    <recommendedName>
        <fullName evidence="13">Protein kinase domain-containing protein</fullName>
    </recommendedName>
</protein>
<dbReference type="InterPro" id="IPR001611">
    <property type="entry name" value="Leu-rich_rpt"/>
</dbReference>
<evidence type="ECO:0000256" key="5">
    <source>
        <dbReference type="ARBA" id="ARBA00022737"/>
    </source>
</evidence>
<feature type="compositionally biased region" description="Polar residues" evidence="10">
    <location>
        <begin position="335"/>
        <end position="345"/>
    </location>
</feature>
<dbReference type="InterPro" id="IPR013210">
    <property type="entry name" value="LRR_N_plant-typ"/>
</dbReference>
<dbReference type="Gene3D" id="1.10.510.10">
    <property type="entry name" value="Transferase(Phosphotransferase) domain 1"/>
    <property type="match status" value="1"/>
</dbReference>
<evidence type="ECO:0000256" key="1">
    <source>
        <dbReference type="ARBA" id="ARBA00009592"/>
    </source>
</evidence>
<feature type="transmembrane region" description="Helical" evidence="11">
    <location>
        <begin position="350"/>
        <end position="372"/>
    </location>
</feature>
<dbReference type="Gene3D" id="3.30.200.20">
    <property type="entry name" value="Phosphorylase Kinase, domain 1"/>
    <property type="match status" value="1"/>
</dbReference>
<keyword evidence="2" id="KW-0433">Leucine-rich repeat</keyword>
<dbReference type="EnsemblPlants" id="Kaladp0053s0098.6.v1.1">
    <property type="protein sequence ID" value="Kaladp0053s0098.6.v1.1"/>
    <property type="gene ID" value="Kaladp0053s0098.v1.1"/>
</dbReference>
<feature type="domain" description="Protein kinase" evidence="13">
    <location>
        <begin position="336"/>
        <end position="681"/>
    </location>
</feature>
<comment type="similarity">
    <text evidence="1">Belongs to the RLP family.</text>
</comment>
<evidence type="ECO:0000256" key="10">
    <source>
        <dbReference type="SAM" id="MobiDB-lite"/>
    </source>
</evidence>
<dbReference type="PROSITE" id="PS50011">
    <property type="entry name" value="PROTEIN_KINASE_DOM"/>
    <property type="match status" value="1"/>
</dbReference>
<dbReference type="InterPro" id="IPR011009">
    <property type="entry name" value="Kinase-like_dom_sf"/>
</dbReference>
<evidence type="ECO:0000313" key="14">
    <source>
        <dbReference type="EnsemblPlants" id="Kaladp0053s0098.6.v1.1"/>
    </source>
</evidence>
<evidence type="ECO:0000256" key="7">
    <source>
        <dbReference type="ARBA" id="ARBA00023136"/>
    </source>
</evidence>
<evidence type="ECO:0000256" key="3">
    <source>
        <dbReference type="ARBA" id="ARBA00022692"/>
    </source>
</evidence>
<dbReference type="Gramene" id="Kaladp0053s0098.7.v1.1">
    <property type="protein sequence ID" value="Kaladp0053s0098.7.v1.1"/>
    <property type="gene ID" value="Kaladp0053s0098.v1.1"/>
</dbReference>
<keyword evidence="3 11" id="KW-0812">Transmembrane</keyword>
<evidence type="ECO:0000256" key="8">
    <source>
        <dbReference type="ARBA" id="ARBA00023180"/>
    </source>
</evidence>
<reference evidence="14" key="1">
    <citation type="submission" date="2021-01" db="UniProtKB">
        <authorList>
            <consortium name="EnsemblPlants"/>
        </authorList>
    </citation>
    <scope>IDENTIFICATION</scope>
</reference>
<evidence type="ECO:0000256" key="11">
    <source>
        <dbReference type="SAM" id="Phobius"/>
    </source>
</evidence>
<comment type="subcellular location">
    <subcellularLocation>
        <location evidence="9">Endomembrane system</location>
        <topology evidence="9">Single-pass type I membrane protein</topology>
    </subcellularLocation>
</comment>
<dbReference type="EnsemblPlants" id="Kaladp0053s0098.7.v1.1">
    <property type="protein sequence ID" value="Kaladp0053s0098.7.v1.1"/>
    <property type="gene ID" value="Kaladp0053s0098.v1.1"/>
</dbReference>
<dbReference type="Pfam" id="PF07714">
    <property type="entry name" value="PK_Tyr_Ser-Thr"/>
    <property type="match status" value="1"/>
</dbReference>
<dbReference type="Gramene" id="Kaladp0053s0098.3.v1.1">
    <property type="protein sequence ID" value="Kaladp0053s0098.3.v1.1"/>
    <property type="gene ID" value="Kaladp0053s0098.v1.1"/>
</dbReference>
<dbReference type="SUPFAM" id="SSF52058">
    <property type="entry name" value="L domain-like"/>
    <property type="match status" value="1"/>
</dbReference>
<organism evidence="14 15">
    <name type="scientific">Kalanchoe fedtschenkoi</name>
    <name type="common">Lavender scallops</name>
    <name type="synonym">South American air plant</name>
    <dbReference type="NCBI Taxonomy" id="63787"/>
    <lineage>
        <taxon>Eukaryota</taxon>
        <taxon>Viridiplantae</taxon>
        <taxon>Streptophyta</taxon>
        <taxon>Embryophyta</taxon>
        <taxon>Tracheophyta</taxon>
        <taxon>Spermatophyta</taxon>
        <taxon>Magnoliopsida</taxon>
        <taxon>eudicotyledons</taxon>
        <taxon>Gunneridae</taxon>
        <taxon>Pentapetalae</taxon>
        <taxon>Saxifragales</taxon>
        <taxon>Crassulaceae</taxon>
        <taxon>Kalanchoe</taxon>
    </lineage>
</organism>
<feature type="chain" id="PRO_5033913851" description="Protein kinase domain-containing protein" evidence="12">
    <location>
        <begin position="27"/>
        <end position="708"/>
    </location>
</feature>
<keyword evidence="8" id="KW-0325">Glycoprotein</keyword>
<dbReference type="SUPFAM" id="SSF56112">
    <property type="entry name" value="Protein kinase-like (PK-like)"/>
    <property type="match status" value="1"/>
</dbReference>
<keyword evidence="4 12" id="KW-0732">Signal</keyword>
<evidence type="ECO:0000256" key="4">
    <source>
        <dbReference type="ARBA" id="ARBA00022729"/>
    </source>
</evidence>
<dbReference type="InterPro" id="IPR000719">
    <property type="entry name" value="Prot_kinase_dom"/>
</dbReference>
<feature type="signal peptide" evidence="12">
    <location>
        <begin position="1"/>
        <end position="26"/>
    </location>
</feature>
<proteinExistence type="inferred from homology"/>
<dbReference type="OMA" id="YDVHGCS"/>
<evidence type="ECO:0000256" key="9">
    <source>
        <dbReference type="ARBA" id="ARBA00046288"/>
    </source>
</evidence>
<dbReference type="Pfam" id="PF08263">
    <property type="entry name" value="LRRNT_2"/>
    <property type="match status" value="1"/>
</dbReference>
<evidence type="ECO:0000313" key="15">
    <source>
        <dbReference type="Proteomes" id="UP000594263"/>
    </source>
</evidence>
<dbReference type="EnsemblPlants" id="Kaladp0053s0098.1.v1.1">
    <property type="protein sequence ID" value="Kaladp0053s0098.1.v1.1"/>
    <property type="gene ID" value="Kaladp0053s0098.v1.1"/>
</dbReference>
<dbReference type="Gene3D" id="3.80.10.10">
    <property type="entry name" value="Ribonuclease Inhibitor"/>
    <property type="match status" value="1"/>
</dbReference>
<dbReference type="Proteomes" id="UP000594263">
    <property type="component" value="Unplaced"/>
</dbReference>
<evidence type="ECO:0000256" key="6">
    <source>
        <dbReference type="ARBA" id="ARBA00022989"/>
    </source>
</evidence>
<dbReference type="AlphaFoldDB" id="A0A7N0U307"/>
<keyword evidence="5" id="KW-0677">Repeat</keyword>
<dbReference type="FunFam" id="3.30.200.20:FF:000489">
    <property type="entry name" value="Inactive receptor-like serine/threonine-protein kinase"/>
    <property type="match status" value="1"/>
</dbReference>
<dbReference type="PANTHER" id="PTHR46084">
    <property type="entry name" value="PROTEIN MALE DISCOVERER 2"/>
    <property type="match status" value="1"/>
</dbReference>